<dbReference type="PANTHER" id="PTHR43669:SF3">
    <property type="entry name" value="ALCOHOL DEHYDROGENASE, PUTATIVE (AFU_ORTHOLOGUE AFUA_3G03445)-RELATED"/>
    <property type="match status" value="1"/>
</dbReference>
<dbReference type="SUPFAM" id="SSF51735">
    <property type="entry name" value="NAD(P)-binding Rossmann-fold domains"/>
    <property type="match status" value="1"/>
</dbReference>
<dbReference type="CDD" id="cd05233">
    <property type="entry name" value="SDR_c"/>
    <property type="match status" value="1"/>
</dbReference>
<gene>
    <name evidence="4" type="ORF">FDA38_08585</name>
</gene>
<dbReference type="InterPro" id="IPR002347">
    <property type="entry name" value="SDR_fam"/>
</dbReference>
<accession>A0A4U3M377</accession>
<organism evidence="4 5">
    <name type="scientific">Kribbella jiaozuonensis</name>
    <dbReference type="NCBI Taxonomy" id="2575441"/>
    <lineage>
        <taxon>Bacteria</taxon>
        <taxon>Bacillati</taxon>
        <taxon>Actinomycetota</taxon>
        <taxon>Actinomycetes</taxon>
        <taxon>Propionibacteriales</taxon>
        <taxon>Kribbellaceae</taxon>
        <taxon>Kribbella</taxon>
    </lineage>
</organism>
<dbReference type="PRINTS" id="PR00081">
    <property type="entry name" value="GDHRDH"/>
</dbReference>
<evidence type="ECO:0000256" key="2">
    <source>
        <dbReference type="ARBA" id="ARBA00023002"/>
    </source>
</evidence>
<proteinExistence type="inferred from homology"/>
<sequence>MNVKDKVVVVTGGAGGIGLALCTRFAQDGAHVVLSDLDQDSCEKHAEPIGALPVAADVGREEDIARLVAATVERFGRIDLFVSNAGIAIDGGIETTTEQWQKIIGVNLMSEIFAAKYAIPHMLEQGSGYLLNVASAAGLLVIFDTVSYTVTKHAAIGFSEWLAATYIDQGIGVSVLCPAAVRTPILAGKEDTPEGRGAITTDQLADIVVKGLDEEHFMISTHPWVLERFAVKARDYDGYIAMLRSDRTAQLAKAGAV</sequence>
<dbReference type="RefSeq" id="WP_137253489.1">
    <property type="nucleotide sequence ID" value="NZ_JBHSPQ010000001.1"/>
</dbReference>
<protein>
    <submittedName>
        <fullName evidence="4">SDR family oxidoreductase</fullName>
    </submittedName>
</protein>
<reference evidence="4 5" key="1">
    <citation type="submission" date="2019-04" db="EMBL/GenBank/DDBJ databases">
        <title>Kribbella sp. NEAU-THZ 27 nov., a novel actinomycete isolated from soil.</title>
        <authorList>
            <person name="Duan L."/>
        </authorList>
    </citation>
    <scope>NUCLEOTIDE SEQUENCE [LARGE SCALE GENOMIC DNA]</scope>
    <source>
        <strain evidence="5">NEAU-THZ27</strain>
    </source>
</reference>
<dbReference type="PANTHER" id="PTHR43669">
    <property type="entry name" value="5-KETO-D-GLUCONATE 5-REDUCTASE"/>
    <property type="match status" value="1"/>
</dbReference>
<keyword evidence="2" id="KW-0560">Oxidoreductase</keyword>
<dbReference type="Pfam" id="PF00106">
    <property type="entry name" value="adh_short"/>
    <property type="match status" value="1"/>
</dbReference>
<keyword evidence="5" id="KW-1185">Reference proteome</keyword>
<comment type="caution">
    <text evidence="4">The sequence shown here is derived from an EMBL/GenBank/DDBJ whole genome shotgun (WGS) entry which is preliminary data.</text>
</comment>
<evidence type="ECO:0000256" key="1">
    <source>
        <dbReference type="ARBA" id="ARBA00006484"/>
    </source>
</evidence>
<evidence type="ECO:0000313" key="4">
    <source>
        <dbReference type="EMBL" id="TKK82800.1"/>
    </source>
</evidence>
<dbReference type="OrthoDB" id="210852at2"/>
<dbReference type="AlphaFoldDB" id="A0A4U3M377"/>
<evidence type="ECO:0000313" key="5">
    <source>
        <dbReference type="Proteomes" id="UP000305836"/>
    </source>
</evidence>
<dbReference type="EMBL" id="SZPZ01000001">
    <property type="protein sequence ID" value="TKK82800.1"/>
    <property type="molecule type" value="Genomic_DNA"/>
</dbReference>
<name>A0A4U3M377_9ACTN</name>
<comment type="similarity">
    <text evidence="1 3">Belongs to the short-chain dehydrogenases/reductases (SDR) family.</text>
</comment>
<dbReference type="PROSITE" id="PS00061">
    <property type="entry name" value="ADH_SHORT"/>
    <property type="match status" value="1"/>
</dbReference>
<dbReference type="InterPro" id="IPR020904">
    <property type="entry name" value="Sc_DH/Rdtase_CS"/>
</dbReference>
<evidence type="ECO:0000256" key="3">
    <source>
        <dbReference type="RuleBase" id="RU000363"/>
    </source>
</evidence>
<dbReference type="Proteomes" id="UP000305836">
    <property type="component" value="Unassembled WGS sequence"/>
</dbReference>
<dbReference type="PRINTS" id="PR00080">
    <property type="entry name" value="SDRFAMILY"/>
</dbReference>
<dbReference type="InterPro" id="IPR036291">
    <property type="entry name" value="NAD(P)-bd_dom_sf"/>
</dbReference>
<dbReference type="Gene3D" id="3.40.50.720">
    <property type="entry name" value="NAD(P)-binding Rossmann-like Domain"/>
    <property type="match status" value="1"/>
</dbReference>
<dbReference type="GO" id="GO:0016491">
    <property type="term" value="F:oxidoreductase activity"/>
    <property type="evidence" value="ECO:0007669"/>
    <property type="project" value="UniProtKB-KW"/>
</dbReference>